<evidence type="ECO:0000313" key="2">
    <source>
        <dbReference type="EMBL" id="KAL3420616.1"/>
    </source>
</evidence>
<protein>
    <submittedName>
        <fullName evidence="2">Uncharacterized protein</fullName>
    </submittedName>
</protein>
<dbReference type="EMBL" id="JBFCZG010000006">
    <property type="protein sequence ID" value="KAL3420616.1"/>
    <property type="molecule type" value="Genomic_DNA"/>
</dbReference>
<keyword evidence="3" id="KW-1185">Reference proteome</keyword>
<sequence>MQVMQSPFEVGVLSRLTSALLATKTASALMWKREEDLVDYEVLPTVSHGQVDGQTRRLAREQVSSHQPLRVGVSKAAQGAQKASSQHLDEGSSGRAAVKAAGQKLATSVTALAALGKLRPMVRASSFEAHEI</sequence>
<gene>
    <name evidence="2" type="ORF">PVAG01_07061</name>
</gene>
<feature type="region of interest" description="Disordered" evidence="1">
    <location>
        <begin position="60"/>
        <end position="100"/>
    </location>
</feature>
<feature type="compositionally biased region" description="Low complexity" evidence="1">
    <location>
        <begin position="74"/>
        <end position="86"/>
    </location>
</feature>
<proteinExistence type="predicted"/>
<dbReference type="Proteomes" id="UP001629113">
    <property type="component" value="Unassembled WGS sequence"/>
</dbReference>
<evidence type="ECO:0000256" key="1">
    <source>
        <dbReference type="SAM" id="MobiDB-lite"/>
    </source>
</evidence>
<reference evidence="2 3" key="1">
    <citation type="submission" date="2024-06" db="EMBL/GenBank/DDBJ databases">
        <title>Complete genome of Phlyctema vagabunda strain 19-DSS-EL-015.</title>
        <authorList>
            <person name="Fiorenzani C."/>
        </authorList>
    </citation>
    <scope>NUCLEOTIDE SEQUENCE [LARGE SCALE GENOMIC DNA]</scope>
    <source>
        <strain evidence="2 3">19-DSS-EL-015</strain>
    </source>
</reference>
<evidence type="ECO:0000313" key="3">
    <source>
        <dbReference type="Proteomes" id="UP001629113"/>
    </source>
</evidence>
<comment type="caution">
    <text evidence="2">The sequence shown here is derived from an EMBL/GenBank/DDBJ whole genome shotgun (WGS) entry which is preliminary data.</text>
</comment>
<organism evidence="2 3">
    <name type="scientific">Phlyctema vagabunda</name>
    <dbReference type="NCBI Taxonomy" id="108571"/>
    <lineage>
        <taxon>Eukaryota</taxon>
        <taxon>Fungi</taxon>
        <taxon>Dikarya</taxon>
        <taxon>Ascomycota</taxon>
        <taxon>Pezizomycotina</taxon>
        <taxon>Leotiomycetes</taxon>
        <taxon>Helotiales</taxon>
        <taxon>Dermateaceae</taxon>
        <taxon>Phlyctema</taxon>
    </lineage>
</organism>
<name>A0ABR4PBB8_9HELO</name>
<accession>A0ABR4PBB8</accession>